<evidence type="ECO:0008006" key="3">
    <source>
        <dbReference type="Google" id="ProtNLM"/>
    </source>
</evidence>
<sequence length="422" mass="47836">MSCGAVAADDGGEGTVHEVVTGAFSRYNTGIDASKFGDEHARKFYQYLHEHGGRSLGKELSVKRRLVVRPTVPGKKTDTLLVRSDNFDRMLFIFLFFIRARWSLFLRRNSGLYVLPVLFLFSQYFYAGPDRLCDTTTWAFIKCYEELLLIWDTLPDVAVVAEFMLYNVFTGAPQPYGPELTATFRGCYNQRNRADFPKFLQACREGGVFFRLGEHITKIMDASTSVPWLLGSMAQIEAALLGVKGIGAFNAKEFLWHIILLHEARTNAHSPLREYFVGKSLFGNGACDGLRIFYPLLTASRIDDAARDLYSALEDLGIWLPCMHSLQWKLCLFQKSLNACYTRPAPGDRSMVKEPSRVKIWAQLLRHPHWPSLRREILSYGLGNELCHFEHSIEVLQNVPRHLPGHVTCRTCLGLSTRSHGS</sequence>
<organism evidence="1 2">
    <name type="scientific">Prorocentrum cordatum</name>
    <dbReference type="NCBI Taxonomy" id="2364126"/>
    <lineage>
        <taxon>Eukaryota</taxon>
        <taxon>Sar</taxon>
        <taxon>Alveolata</taxon>
        <taxon>Dinophyceae</taxon>
        <taxon>Prorocentrales</taxon>
        <taxon>Prorocentraceae</taxon>
        <taxon>Prorocentrum</taxon>
    </lineage>
</organism>
<protein>
    <recommendedName>
        <fullName evidence="3">DNA-(apurinic or apyrimidinic site) lyase</fullName>
    </recommendedName>
</protein>
<comment type="caution">
    <text evidence="1">The sequence shown here is derived from an EMBL/GenBank/DDBJ whole genome shotgun (WGS) entry which is preliminary data.</text>
</comment>
<reference evidence="1" key="1">
    <citation type="submission" date="2023-10" db="EMBL/GenBank/DDBJ databases">
        <authorList>
            <person name="Chen Y."/>
            <person name="Shah S."/>
            <person name="Dougan E. K."/>
            <person name="Thang M."/>
            <person name="Chan C."/>
        </authorList>
    </citation>
    <scope>NUCLEOTIDE SEQUENCE [LARGE SCALE GENOMIC DNA]</scope>
</reference>
<keyword evidence="2" id="KW-1185">Reference proteome</keyword>
<accession>A0ABN9X310</accession>
<dbReference type="Proteomes" id="UP001189429">
    <property type="component" value="Unassembled WGS sequence"/>
</dbReference>
<dbReference type="EMBL" id="CAUYUJ010019788">
    <property type="protein sequence ID" value="CAK0893685.1"/>
    <property type="molecule type" value="Genomic_DNA"/>
</dbReference>
<evidence type="ECO:0000313" key="2">
    <source>
        <dbReference type="Proteomes" id="UP001189429"/>
    </source>
</evidence>
<evidence type="ECO:0000313" key="1">
    <source>
        <dbReference type="EMBL" id="CAK0893685.1"/>
    </source>
</evidence>
<name>A0ABN9X310_9DINO</name>
<proteinExistence type="predicted"/>
<gene>
    <name evidence="1" type="ORF">PCOR1329_LOCUS72946</name>
</gene>